<evidence type="ECO:0000313" key="2">
    <source>
        <dbReference type="EMBL" id="MDR6841033.1"/>
    </source>
</evidence>
<dbReference type="EMBL" id="JAVDTT010000001">
    <property type="protein sequence ID" value="MDR6841033.1"/>
    <property type="molecule type" value="Genomic_DNA"/>
</dbReference>
<organism evidence="2 3">
    <name type="scientific">Pseudoxanthomonas sacheonensis</name>
    <dbReference type="NCBI Taxonomy" id="443615"/>
    <lineage>
        <taxon>Bacteria</taxon>
        <taxon>Pseudomonadati</taxon>
        <taxon>Pseudomonadota</taxon>
        <taxon>Gammaproteobacteria</taxon>
        <taxon>Lysobacterales</taxon>
        <taxon>Lysobacteraceae</taxon>
        <taxon>Pseudoxanthomonas</taxon>
    </lineage>
</organism>
<keyword evidence="3" id="KW-1185">Reference proteome</keyword>
<evidence type="ECO:0000256" key="1">
    <source>
        <dbReference type="SAM" id="SignalP"/>
    </source>
</evidence>
<gene>
    <name evidence="2" type="ORF">J2W94_001297</name>
</gene>
<feature type="chain" id="PRO_5046550149" description="PA-phosphatase" evidence="1">
    <location>
        <begin position="27"/>
        <end position="410"/>
    </location>
</feature>
<sequence length="410" mass="44001">MNRLSRLHAAMCLVLVGFAASPQVRADVVTDWNRTVTQIAADAKLPPPLSNRAIALVQTSVYLATNAITHQYAPTGVALSAPAGASVDAAVAAANHAALLKLMSAQQAAIDAAYATALAKIPEGQAKRDGIAVGEQAVAAVLASRTQDVVAPVESYRPLTQAGAYVPTTLPAVPQWPQRTPWLMREAAQFRPGPPPALSSQTWVRDYNEIKAVGGKTGSRRTAAQTDMARFWEATMPIIYYGVVRSVADQNGRDVTRNARLLMAVSQAMDDALIAVFDAKYHYNFWRPITAIRNGDLDGNDATEREASWVPFIETPLHPEYPCAHCIVSSAMGTVLKGELGTGTVPVLTTTSYTADGARREWTTVDDFVKEVSEARIYDGVHFRNSTEVGAAMGRQIGALSVAKYLQPGQ</sequence>
<dbReference type="InterPro" id="IPR052559">
    <property type="entry name" value="V-haloperoxidase"/>
</dbReference>
<dbReference type="PANTHER" id="PTHR34599">
    <property type="entry name" value="PEROXIDASE-RELATED"/>
    <property type="match status" value="1"/>
</dbReference>
<name>A0ABU1RQH2_9GAMM</name>
<feature type="signal peptide" evidence="1">
    <location>
        <begin position="1"/>
        <end position="26"/>
    </location>
</feature>
<accession>A0ABU1RQH2</accession>
<dbReference type="InterPro" id="IPR036938">
    <property type="entry name" value="PAP2/HPO_sf"/>
</dbReference>
<proteinExistence type="predicted"/>
<dbReference type="Proteomes" id="UP001254759">
    <property type="component" value="Unassembled WGS sequence"/>
</dbReference>
<reference evidence="2 3" key="1">
    <citation type="submission" date="2023-07" db="EMBL/GenBank/DDBJ databases">
        <title>Sorghum-associated microbial communities from plants grown in Nebraska, USA.</title>
        <authorList>
            <person name="Schachtman D."/>
        </authorList>
    </citation>
    <scope>NUCLEOTIDE SEQUENCE [LARGE SCALE GENOMIC DNA]</scope>
    <source>
        <strain evidence="2 3">BE107</strain>
    </source>
</reference>
<evidence type="ECO:0008006" key="4">
    <source>
        <dbReference type="Google" id="ProtNLM"/>
    </source>
</evidence>
<dbReference type="SUPFAM" id="SSF48317">
    <property type="entry name" value="Acid phosphatase/Vanadium-dependent haloperoxidase"/>
    <property type="match status" value="1"/>
</dbReference>
<dbReference type="RefSeq" id="WP_310091292.1">
    <property type="nucleotide sequence ID" value="NZ_JAVDTT010000001.1"/>
</dbReference>
<keyword evidence="1" id="KW-0732">Signal</keyword>
<dbReference type="Gene3D" id="1.10.606.20">
    <property type="match status" value="1"/>
</dbReference>
<evidence type="ECO:0000313" key="3">
    <source>
        <dbReference type="Proteomes" id="UP001254759"/>
    </source>
</evidence>
<protein>
    <recommendedName>
        <fullName evidence="4">PA-phosphatase</fullName>
    </recommendedName>
</protein>
<comment type="caution">
    <text evidence="2">The sequence shown here is derived from an EMBL/GenBank/DDBJ whole genome shotgun (WGS) entry which is preliminary data.</text>
</comment>
<dbReference type="CDD" id="cd03398">
    <property type="entry name" value="PAP2_haloperoxidase"/>
    <property type="match status" value="1"/>
</dbReference>
<dbReference type="PANTHER" id="PTHR34599:SF1">
    <property type="entry name" value="PHOSPHATIDIC ACID PHOSPHATASE TYPE 2_HALOPEROXIDASE DOMAIN-CONTAINING PROTEIN"/>
    <property type="match status" value="1"/>
</dbReference>